<dbReference type="AlphaFoldDB" id="A0A3M7SBE3"/>
<organism evidence="1 2">
    <name type="scientific">Brachionus plicatilis</name>
    <name type="common">Marine rotifer</name>
    <name type="synonym">Brachionus muelleri</name>
    <dbReference type="NCBI Taxonomy" id="10195"/>
    <lineage>
        <taxon>Eukaryota</taxon>
        <taxon>Metazoa</taxon>
        <taxon>Spiralia</taxon>
        <taxon>Gnathifera</taxon>
        <taxon>Rotifera</taxon>
        <taxon>Eurotatoria</taxon>
        <taxon>Monogononta</taxon>
        <taxon>Pseudotrocha</taxon>
        <taxon>Ploima</taxon>
        <taxon>Brachionidae</taxon>
        <taxon>Brachionus</taxon>
    </lineage>
</organism>
<reference evidence="1 2" key="1">
    <citation type="journal article" date="2018" name="Sci. Rep.">
        <title>Genomic signatures of local adaptation to the degree of environmental predictability in rotifers.</title>
        <authorList>
            <person name="Franch-Gras L."/>
            <person name="Hahn C."/>
            <person name="Garcia-Roger E.M."/>
            <person name="Carmona M.J."/>
            <person name="Serra M."/>
            <person name="Gomez A."/>
        </authorList>
    </citation>
    <scope>NUCLEOTIDE SEQUENCE [LARGE SCALE GENOMIC DNA]</scope>
    <source>
        <strain evidence="1">HYR1</strain>
    </source>
</reference>
<sequence>MTFLQTFHFPFEKPFYCYDFLFLHNLSSFTLNSEKKINFFHLLPAFLHYSLKLEFFGITFNKSFSKVIKVALEKIGDLSNH</sequence>
<comment type="caution">
    <text evidence="1">The sequence shown here is derived from an EMBL/GenBank/DDBJ whole genome shotgun (WGS) entry which is preliminary data.</text>
</comment>
<evidence type="ECO:0000313" key="1">
    <source>
        <dbReference type="EMBL" id="RNA33039.1"/>
    </source>
</evidence>
<dbReference type="Proteomes" id="UP000276133">
    <property type="component" value="Unassembled WGS sequence"/>
</dbReference>
<evidence type="ECO:0000313" key="2">
    <source>
        <dbReference type="Proteomes" id="UP000276133"/>
    </source>
</evidence>
<keyword evidence="2" id="KW-1185">Reference proteome</keyword>
<accession>A0A3M7SBE3</accession>
<protein>
    <submittedName>
        <fullName evidence="1">Uncharacterized protein</fullName>
    </submittedName>
</protein>
<gene>
    <name evidence="1" type="ORF">BpHYR1_008422</name>
</gene>
<proteinExistence type="predicted"/>
<name>A0A3M7SBE3_BRAPC</name>
<dbReference type="EMBL" id="REGN01001707">
    <property type="protein sequence ID" value="RNA33039.1"/>
    <property type="molecule type" value="Genomic_DNA"/>
</dbReference>